<organism evidence="2 3">
    <name type="scientific">Brassica carinata</name>
    <name type="common">Ethiopian mustard</name>
    <name type="synonym">Abyssinian cabbage</name>
    <dbReference type="NCBI Taxonomy" id="52824"/>
    <lineage>
        <taxon>Eukaryota</taxon>
        <taxon>Viridiplantae</taxon>
        <taxon>Streptophyta</taxon>
        <taxon>Embryophyta</taxon>
        <taxon>Tracheophyta</taxon>
        <taxon>Spermatophyta</taxon>
        <taxon>Magnoliopsida</taxon>
        <taxon>eudicotyledons</taxon>
        <taxon>Gunneridae</taxon>
        <taxon>Pentapetalae</taxon>
        <taxon>rosids</taxon>
        <taxon>malvids</taxon>
        <taxon>Brassicales</taxon>
        <taxon>Brassicaceae</taxon>
        <taxon>Brassiceae</taxon>
        <taxon>Brassica</taxon>
    </lineage>
</organism>
<name>A0A8X7QWW1_BRACI</name>
<dbReference type="AlphaFoldDB" id="A0A8X7QWW1"/>
<keyword evidence="3" id="KW-1185">Reference proteome</keyword>
<gene>
    <name evidence="2" type="ORF">Bca52824_060122</name>
</gene>
<dbReference type="PROSITE" id="PS51257">
    <property type="entry name" value="PROKAR_LIPOPROTEIN"/>
    <property type="match status" value="1"/>
</dbReference>
<dbReference type="OrthoDB" id="1113105at2759"/>
<dbReference type="EMBL" id="JAAMPC010000012">
    <property type="protein sequence ID" value="KAG2277567.1"/>
    <property type="molecule type" value="Genomic_DNA"/>
</dbReference>
<sequence>MKTEEADFLCKAQIVGVVQQNGLSFVSCTGCNRKLAKFLWCNRCVSPNAPGSSEWHSNKAPVVDLKSGKPTAFASFAGDAAKIALGNDGANQPGSVDCRQRQNPQTPTNVPSKSARTLHASNKEVYHENFPYGSFHSSVNFASDTFPFSSQQSEDAPVDDKLPAPYSQPSEDEPLFGNNDDSDYSETEDLIRHDQAELSLERCSQVHYPPQPEVEFGFPQVCYCGAHPVLATSNTRNDQGMCYRSCLIT</sequence>
<evidence type="ECO:0000313" key="2">
    <source>
        <dbReference type="EMBL" id="KAG2277567.1"/>
    </source>
</evidence>
<evidence type="ECO:0000313" key="3">
    <source>
        <dbReference type="Proteomes" id="UP000886595"/>
    </source>
</evidence>
<accession>A0A8X7QWW1</accession>
<feature type="compositionally biased region" description="Acidic residues" evidence="1">
    <location>
        <begin position="170"/>
        <end position="180"/>
    </location>
</feature>
<feature type="region of interest" description="Disordered" evidence="1">
    <location>
        <begin position="146"/>
        <end position="180"/>
    </location>
</feature>
<proteinExistence type="predicted"/>
<dbReference type="Proteomes" id="UP000886595">
    <property type="component" value="Unassembled WGS sequence"/>
</dbReference>
<reference evidence="2 3" key="1">
    <citation type="submission" date="2020-02" db="EMBL/GenBank/DDBJ databases">
        <authorList>
            <person name="Ma Q."/>
            <person name="Huang Y."/>
            <person name="Song X."/>
            <person name="Pei D."/>
        </authorList>
    </citation>
    <scope>NUCLEOTIDE SEQUENCE [LARGE SCALE GENOMIC DNA]</scope>
    <source>
        <strain evidence="2">Sxm20200214</strain>
        <tissue evidence="2">Leaf</tissue>
    </source>
</reference>
<protein>
    <submittedName>
        <fullName evidence="2">Uncharacterized protein</fullName>
    </submittedName>
</protein>
<comment type="caution">
    <text evidence="2">The sequence shown here is derived from an EMBL/GenBank/DDBJ whole genome shotgun (WGS) entry which is preliminary data.</text>
</comment>
<feature type="region of interest" description="Disordered" evidence="1">
    <location>
        <begin position="87"/>
        <end position="116"/>
    </location>
</feature>
<feature type="compositionally biased region" description="Polar residues" evidence="1">
    <location>
        <begin position="101"/>
        <end position="115"/>
    </location>
</feature>
<evidence type="ECO:0000256" key="1">
    <source>
        <dbReference type="SAM" id="MobiDB-lite"/>
    </source>
</evidence>